<dbReference type="InterPro" id="IPR036868">
    <property type="entry name" value="TusA-like_sf"/>
</dbReference>
<dbReference type="SUPFAM" id="SSF64307">
    <property type="entry name" value="SirA-like"/>
    <property type="match status" value="1"/>
</dbReference>
<feature type="domain" description="UPF0033" evidence="2">
    <location>
        <begin position="11"/>
        <end position="79"/>
    </location>
</feature>
<evidence type="ECO:0000256" key="1">
    <source>
        <dbReference type="ARBA" id="ARBA00008984"/>
    </source>
</evidence>
<organism evidence="3">
    <name type="scientific">hydrothermal vent metagenome</name>
    <dbReference type="NCBI Taxonomy" id="652676"/>
    <lineage>
        <taxon>unclassified sequences</taxon>
        <taxon>metagenomes</taxon>
        <taxon>ecological metagenomes</taxon>
    </lineage>
</organism>
<dbReference type="EMBL" id="UOFE01000001">
    <property type="protein sequence ID" value="VAW50227.1"/>
    <property type="molecule type" value="Genomic_DNA"/>
</dbReference>
<evidence type="ECO:0000313" key="3">
    <source>
        <dbReference type="EMBL" id="VAW50227.1"/>
    </source>
</evidence>
<sequence>MSLDSIPCDIFVDISGTDCAVPFSKLNDALDVLQPGQSLLAVSRKQALQSDIPAFCRQRELQLIDQGEIDNQFYFLIKK</sequence>
<protein>
    <recommendedName>
        <fullName evidence="2">UPF0033 domain-containing protein</fullName>
    </recommendedName>
</protein>
<dbReference type="PANTHER" id="PTHR33279">
    <property type="entry name" value="SULFUR CARRIER PROTEIN YEDF-RELATED"/>
    <property type="match status" value="1"/>
</dbReference>
<dbReference type="InterPro" id="IPR001455">
    <property type="entry name" value="TusA-like"/>
</dbReference>
<dbReference type="Pfam" id="PF01206">
    <property type="entry name" value="TusA"/>
    <property type="match status" value="1"/>
</dbReference>
<evidence type="ECO:0000259" key="2">
    <source>
        <dbReference type="Pfam" id="PF01206"/>
    </source>
</evidence>
<comment type="similarity">
    <text evidence="1">Belongs to the sulfur carrier protein TusA family.</text>
</comment>
<name>A0A3B0WHX2_9ZZZZ</name>
<dbReference type="PANTHER" id="PTHR33279:SF6">
    <property type="entry name" value="SULFUR CARRIER PROTEIN YEDF-RELATED"/>
    <property type="match status" value="1"/>
</dbReference>
<reference evidence="3" key="1">
    <citation type="submission" date="2018-06" db="EMBL/GenBank/DDBJ databases">
        <authorList>
            <person name="Zhirakovskaya E."/>
        </authorList>
    </citation>
    <scope>NUCLEOTIDE SEQUENCE</scope>
</reference>
<dbReference type="CDD" id="cd00291">
    <property type="entry name" value="SirA_YedF_YeeD"/>
    <property type="match status" value="1"/>
</dbReference>
<gene>
    <name evidence="3" type="ORF">MNBD_GAMMA05-2068</name>
</gene>
<proteinExistence type="inferred from homology"/>
<dbReference type="Gene3D" id="3.30.110.40">
    <property type="entry name" value="TusA-like domain"/>
    <property type="match status" value="1"/>
</dbReference>
<accession>A0A3B0WHX2</accession>
<dbReference type="AlphaFoldDB" id="A0A3B0WHX2"/>